<reference evidence="2 3" key="1">
    <citation type="submission" date="2016-09" db="EMBL/GenBank/DDBJ databases">
        <title>Extensive genetic diversity and differential bi-allelic expression allows diatom success in the polar Southern Ocean.</title>
        <authorList>
            <consortium name="DOE Joint Genome Institute"/>
            <person name="Mock T."/>
            <person name="Otillar R.P."/>
            <person name="Strauss J."/>
            <person name="Dupont C."/>
            <person name="Frickenhaus S."/>
            <person name="Maumus F."/>
            <person name="Mcmullan M."/>
            <person name="Sanges R."/>
            <person name="Schmutz J."/>
            <person name="Toseland A."/>
            <person name="Valas R."/>
            <person name="Veluchamy A."/>
            <person name="Ward B.J."/>
            <person name="Allen A."/>
            <person name="Barry K."/>
            <person name="Falciatore A."/>
            <person name="Ferrante M."/>
            <person name="Fortunato A.E."/>
            <person name="Gloeckner G."/>
            <person name="Gruber A."/>
            <person name="Hipkin R."/>
            <person name="Janech M."/>
            <person name="Kroth P."/>
            <person name="Leese F."/>
            <person name="Lindquist E."/>
            <person name="Lyon B.R."/>
            <person name="Martin J."/>
            <person name="Mayer C."/>
            <person name="Parker M."/>
            <person name="Quesneville H."/>
            <person name="Raymond J."/>
            <person name="Uhlig C."/>
            <person name="Valentin K.U."/>
            <person name="Worden A.Z."/>
            <person name="Armbrust E.V."/>
            <person name="Bowler C."/>
            <person name="Green B."/>
            <person name="Moulton V."/>
            <person name="Van Oosterhout C."/>
            <person name="Grigoriev I."/>
        </authorList>
    </citation>
    <scope>NUCLEOTIDE SEQUENCE [LARGE SCALE GENOMIC DNA]</scope>
    <source>
        <strain evidence="2 3">CCMP1102</strain>
    </source>
</reference>
<keyword evidence="3" id="KW-1185">Reference proteome</keyword>
<gene>
    <name evidence="2" type="ORF">FRACYDRAFT_267832</name>
</gene>
<dbReference type="OrthoDB" id="43371at2759"/>
<evidence type="ECO:0000313" key="2">
    <source>
        <dbReference type="EMBL" id="OEU21003.1"/>
    </source>
</evidence>
<dbReference type="Proteomes" id="UP000095751">
    <property type="component" value="Unassembled WGS sequence"/>
</dbReference>
<proteinExistence type="predicted"/>
<organism evidence="2 3">
    <name type="scientific">Fragilariopsis cylindrus CCMP1102</name>
    <dbReference type="NCBI Taxonomy" id="635003"/>
    <lineage>
        <taxon>Eukaryota</taxon>
        <taxon>Sar</taxon>
        <taxon>Stramenopiles</taxon>
        <taxon>Ochrophyta</taxon>
        <taxon>Bacillariophyta</taxon>
        <taxon>Bacillariophyceae</taxon>
        <taxon>Bacillariophycidae</taxon>
        <taxon>Bacillariales</taxon>
        <taxon>Bacillariaceae</taxon>
        <taxon>Fragilariopsis</taxon>
    </lineage>
</organism>
<dbReference type="AlphaFoldDB" id="A0A1E7FT50"/>
<dbReference type="KEGG" id="fcy:FRACYDRAFT_267832"/>
<dbReference type="EMBL" id="KV784354">
    <property type="protein sequence ID" value="OEU21003.1"/>
    <property type="molecule type" value="Genomic_DNA"/>
</dbReference>
<dbReference type="InParanoid" id="A0A1E7FT50"/>
<name>A0A1E7FT50_9STRA</name>
<sequence length="155" mass="16323">MTSLRKVCLILFLSSSSEAFTMTPVNSNNRSAITQFAITTGDNDSSESSVIDSRRTVLRKAAFAAASLVAFSPVLGANALDMEAFANAQIESDVKNCDPKNDPRCIPVLNADQALCKYGQGGSTARSEACRRVKAAGGKIDIPKPVQSLGGAYAM</sequence>
<evidence type="ECO:0000256" key="1">
    <source>
        <dbReference type="SAM" id="SignalP"/>
    </source>
</evidence>
<feature type="chain" id="PRO_5009193520" evidence="1">
    <location>
        <begin position="20"/>
        <end position="155"/>
    </location>
</feature>
<keyword evidence="1" id="KW-0732">Signal</keyword>
<protein>
    <submittedName>
        <fullName evidence="2">Uncharacterized protein</fullName>
    </submittedName>
</protein>
<evidence type="ECO:0000313" key="3">
    <source>
        <dbReference type="Proteomes" id="UP000095751"/>
    </source>
</evidence>
<accession>A0A1E7FT50</accession>
<feature type="signal peptide" evidence="1">
    <location>
        <begin position="1"/>
        <end position="19"/>
    </location>
</feature>